<dbReference type="Gene3D" id="2.60.40.1120">
    <property type="entry name" value="Carboxypeptidase-like, regulatory domain"/>
    <property type="match status" value="1"/>
</dbReference>
<organism evidence="12 13">
    <name type="scientific">Confluentibacter flavum</name>
    <dbReference type="NCBI Taxonomy" id="1909700"/>
    <lineage>
        <taxon>Bacteria</taxon>
        <taxon>Pseudomonadati</taxon>
        <taxon>Bacteroidota</taxon>
        <taxon>Flavobacteriia</taxon>
        <taxon>Flavobacteriales</taxon>
        <taxon>Flavobacteriaceae</taxon>
        <taxon>Confluentibacter</taxon>
    </lineage>
</organism>
<evidence type="ECO:0000256" key="9">
    <source>
        <dbReference type="SAM" id="SignalP"/>
    </source>
</evidence>
<dbReference type="PANTHER" id="PTHR40980">
    <property type="entry name" value="PLUG DOMAIN-CONTAINING PROTEIN"/>
    <property type="match status" value="1"/>
</dbReference>
<evidence type="ECO:0000256" key="8">
    <source>
        <dbReference type="SAM" id="MobiDB-lite"/>
    </source>
</evidence>
<reference evidence="12 13" key="1">
    <citation type="submission" date="2017-12" db="EMBL/GenBank/DDBJ databases">
        <title>Confluentibacter flavum sp. nov., isolated from the saline lake.</title>
        <authorList>
            <person name="Yu L."/>
        </authorList>
    </citation>
    <scope>NUCLEOTIDE SEQUENCE [LARGE SCALE GENOMIC DNA]</scope>
    <source>
        <strain evidence="12 13">3B</strain>
    </source>
</reference>
<keyword evidence="12" id="KW-0675">Receptor</keyword>
<evidence type="ECO:0000256" key="7">
    <source>
        <dbReference type="PROSITE-ProRule" id="PRU01360"/>
    </source>
</evidence>
<keyword evidence="3 7" id="KW-1134">Transmembrane beta strand</keyword>
<dbReference type="Pfam" id="PF14905">
    <property type="entry name" value="OMP_b-brl_3"/>
    <property type="match status" value="1"/>
</dbReference>
<keyword evidence="13" id="KW-1185">Reference proteome</keyword>
<dbReference type="SUPFAM" id="SSF49464">
    <property type="entry name" value="Carboxypeptidase regulatory domain-like"/>
    <property type="match status" value="1"/>
</dbReference>
<evidence type="ECO:0000256" key="2">
    <source>
        <dbReference type="ARBA" id="ARBA00022448"/>
    </source>
</evidence>
<comment type="similarity">
    <text evidence="7">Belongs to the TonB-dependent receptor family.</text>
</comment>
<comment type="caution">
    <text evidence="12">The sequence shown here is derived from an EMBL/GenBank/DDBJ whole genome shotgun (WGS) entry which is preliminary data.</text>
</comment>
<feature type="signal peptide" evidence="9">
    <location>
        <begin position="1"/>
        <end position="22"/>
    </location>
</feature>
<dbReference type="GO" id="GO:0009279">
    <property type="term" value="C:cell outer membrane"/>
    <property type="evidence" value="ECO:0007669"/>
    <property type="project" value="UniProtKB-SubCell"/>
</dbReference>
<dbReference type="Gene3D" id="2.170.130.10">
    <property type="entry name" value="TonB-dependent receptor, plug domain"/>
    <property type="match status" value="1"/>
</dbReference>
<dbReference type="Pfam" id="PF13620">
    <property type="entry name" value="CarboxypepD_reg"/>
    <property type="match status" value="1"/>
</dbReference>
<evidence type="ECO:0000313" key="13">
    <source>
        <dbReference type="Proteomes" id="UP000233435"/>
    </source>
</evidence>
<dbReference type="InterPro" id="IPR008969">
    <property type="entry name" value="CarboxyPept-like_regulatory"/>
</dbReference>
<keyword evidence="2 7" id="KW-0813">Transport</keyword>
<sequence>MNKTLAFGILLLTSLLSFKSIAQTEVKEVAIIGSKSPTQSLVAKEVIITGKVIDKETGQPLEYATIVFFSKAENKIITGGITDANGDFNIPVDTGTYDITIEFISFKTITIANKNINESQNIGSFSLEIDAEALGEVEVIAERTTVELKLDKRIYNVGQDLTVRGGTVSDVLDNVPSVSVDVDGTVALRGNQNVTILINGKPSGLVGLNSTDALRQLPADAIERVEVITAPSSRYDAEGTGGILNIILRRSKLQGMNGAVTLNAGTPTTYGVSGNVNYRTGDFNFFNTSSYNYRENPGNGLSERETFNGDQPSTYFNEYRTSDRIQNGFTISNGVEWYINDSASLTASFVLRNSDNENETSNETFQLDENRDLIRRFVRLSPETESDNTFQYSINFDKQFGGNSQHRLTTDFQYENSAEDEFGVITNDDNPSQRLQTLEDQKRILLQTDYVWPIGDDSQFEAGYRGNFYVLDTDYKLENYINDDFVINTGLTNNLIYTEHVNAAYTQYGSKIKDKFSYLLGLRLEETRITVDQVTTGDFSKRNYLGLFPTLNLSYEITEDQSLTLGYNRRISRPRSRFINPFPSQSSPTTQFIGNPALNPSYSNTVDIGYLSEFGKLTLSSSLYYQKATETFNFIQQGTGDYYFPELDFTISENDPSYGGLAAQYDDEVEVLQSTPINLASNTRIGFEFTLTYRPTTKWNLNGNFNLFQSQNRGDYNGTNFDADNISWFARINSKYTLPGDIDWQTRFFYRGPSEDAQNKRRGMASVDLAFSKDIFDSNASIAFNISDVFNSRVMISETTTPTFQTYGENQWRQRSFNVAFTYRFNQQKREQNRERRGQEGGGEGGEFDDMQFE</sequence>
<evidence type="ECO:0000256" key="5">
    <source>
        <dbReference type="ARBA" id="ARBA00023136"/>
    </source>
</evidence>
<dbReference type="Pfam" id="PF07715">
    <property type="entry name" value="Plug"/>
    <property type="match status" value="1"/>
</dbReference>
<dbReference type="InterPro" id="IPR036942">
    <property type="entry name" value="Beta-barrel_TonB_sf"/>
</dbReference>
<evidence type="ECO:0000256" key="3">
    <source>
        <dbReference type="ARBA" id="ARBA00022452"/>
    </source>
</evidence>
<keyword evidence="4 7" id="KW-0812">Transmembrane</keyword>
<evidence type="ECO:0000256" key="4">
    <source>
        <dbReference type="ARBA" id="ARBA00022692"/>
    </source>
</evidence>
<dbReference type="Gene3D" id="2.40.170.20">
    <property type="entry name" value="TonB-dependent receptor, beta-barrel domain"/>
    <property type="match status" value="1"/>
</dbReference>
<gene>
    <name evidence="12" type="ORF">CSW08_14975</name>
</gene>
<comment type="subcellular location">
    <subcellularLocation>
        <location evidence="1 7">Cell outer membrane</location>
        <topology evidence="1 7">Multi-pass membrane protein</topology>
    </subcellularLocation>
</comment>
<evidence type="ECO:0000313" key="12">
    <source>
        <dbReference type="EMBL" id="PKQ44158.1"/>
    </source>
</evidence>
<keyword evidence="5 7" id="KW-0472">Membrane</keyword>
<protein>
    <submittedName>
        <fullName evidence="12">TonB-dependent receptor</fullName>
    </submittedName>
</protein>
<dbReference type="PROSITE" id="PS52016">
    <property type="entry name" value="TONB_DEPENDENT_REC_3"/>
    <property type="match status" value="1"/>
</dbReference>
<dbReference type="SUPFAM" id="SSF56935">
    <property type="entry name" value="Porins"/>
    <property type="match status" value="1"/>
</dbReference>
<dbReference type="PANTHER" id="PTHR40980:SF4">
    <property type="entry name" value="TONB-DEPENDENT RECEPTOR-LIKE BETA-BARREL DOMAIN-CONTAINING PROTEIN"/>
    <property type="match status" value="1"/>
</dbReference>
<dbReference type="InterPro" id="IPR039426">
    <property type="entry name" value="TonB-dep_rcpt-like"/>
</dbReference>
<evidence type="ECO:0000256" key="1">
    <source>
        <dbReference type="ARBA" id="ARBA00004571"/>
    </source>
</evidence>
<dbReference type="AlphaFoldDB" id="A0A2N3HH78"/>
<evidence type="ECO:0000259" key="10">
    <source>
        <dbReference type="Pfam" id="PF07715"/>
    </source>
</evidence>
<feature type="region of interest" description="Disordered" evidence="8">
    <location>
        <begin position="828"/>
        <end position="854"/>
    </location>
</feature>
<dbReference type="EMBL" id="PJEO01000052">
    <property type="protein sequence ID" value="PKQ44158.1"/>
    <property type="molecule type" value="Genomic_DNA"/>
</dbReference>
<name>A0A2N3HH78_9FLAO</name>
<dbReference type="OrthoDB" id="8764943at2"/>
<feature type="domain" description="Outer membrane protein beta-barrel" evidence="11">
    <location>
        <begin position="403"/>
        <end position="823"/>
    </location>
</feature>
<feature type="chain" id="PRO_5014703969" evidence="9">
    <location>
        <begin position="23"/>
        <end position="854"/>
    </location>
</feature>
<proteinExistence type="inferred from homology"/>
<keyword evidence="6 7" id="KW-0998">Cell outer membrane</keyword>
<keyword evidence="9" id="KW-0732">Signal</keyword>
<feature type="compositionally biased region" description="Basic and acidic residues" evidence="8">
    <location>
        <begin position="828"/>
        <end position="839"/>
    </location>
</feature>
<dbReference type="InterPro" id="IPR037066">
    <property type="entry name" value="Plug_dom_sf"/>
</dbReference>
<dbReference type="InterPro" id="IPR012910">
    <property type="entry name" value="Plug_dom"/>
</dbReference>
<evidence type="ECO:0000256" key="6">
    <source>
        <dbReference type="ARBA" id="ARBA00023237"/>
    </source>
</evidence>
<dbReference type="InterPro" id="IPR041700">
    <property type="entry name" value="OMP_b-brl_3"/>
</dbReference>
<evidence type="ECO:0000259" key="11">
    <source>
        <dbReference type="Pfam" id="PF14905"/>
    </source>
</evidence>
<feature type="domain" description="TonB-dependent receptor plug" evidence="10">
    <location>
        <begin position="165"/>
        <end position="243"/>
    </location>
</feature>
<dbReference type="RefSeq" id="WP_106660682.1">
    <property type="nucleotide sequence ID" value="NZ_PJEO01000052.1"/>
</dbReference>
<dbReference type="Proteomes" id="UP000233435">
    <property type="component" value="Unassembled WGS sequence"/>
</dbReference>
<accession>A0A2N3HH78</accession>